<organism evidence="2 3">
    <name type="scientific">Cyclobacterium xiamenense</name>
    <dbReference type="NCBI Taxonomy" id="1297121"/>
    <lineage>
        <taxon>Bacteria</taxon>
        <taxon>Pseudomonadati</taxon>
        <taxon>Bacteroidota</taxon>
        <taxon>Cytophagia</taxon>
        <taxon>Cytophagales</taxon>
        <taxon>Cyclobacteriaceae</taxon>
        <taxon>Cyclobacterium</taxon>
    </lineage>
</organism>
<keyword evidence="1" id="KW-0732">Signal</keyword>
<name>A0A1H6WVE4_9BACT</name>
<evidence type="ECO:0000313" key="3">
    <source>
        <dbReference type="Proteomes" id="UP000199403"/>
    </source>
</evidence>
<dbReference type="STRING" id="1416801.SAMN05192553_102927"/>
<evidence type="ECO:0000313" key="2">
    <source>
        <dbReference type="EMBL" id="SEJ20859.1"/>
    </source>
</evidence>
<dbReference type="Pfam" id="PF13517">
    <property type="entry name" value="FG-GAP_3"/>
    <property type="match status" value="1"/>
</dbReference>
<dbReference type="AlphaFoldDB" id="A0A1H6WVE4"/>
<gene>
    <name evidence="2" type="ORF">SAMN05192553_102927</name>
</gene>
<dbReference type="InterPro" id="IPR013517">
    <property type="entry name" value="FG-GAP"/>
</dbReference>
<dbReference type="EMBL" id="FNZH01000002">
    <property type="protein sequence ID" value="SEJ20859.1"/>
    <property type="molecule type" value="Genomic_DNA"/>
</dbReference>
<dbReference type="Gene3D" id="2.130.10.130">
    <property type="entry name" value="Integrin alpha, N-terminal"/>
    <property type="match status" value="2"/>
</dbReference>
<dbReference type="OrthoDB" id="9816120at2"/>
<proteinExistence type="predicted"/>
<accession>A0A1H6WVE4</accession>
<dbReference type="Proteomes" id="UP000199403">
    <property type="component" value="Unassembled WGS sequence"/>
</dbReference>
<dbReference type="SUPFAM" id="SSF69318">
    <property type="entry name" value="Integrin alpha N-terminal domain"/>
    <property type="match status" value="2"/>
</dbReference>
<dbReference type="PANTHER" id="PTHR44103:SF1">
    <property type="entry name" value="PROPROTEIN CONVERTASE P"/>
    <property type="match status" value="1"/>
</dbReference>
<evidence type="ECO:0000256" key="1">
    <source>
        <dbReference type="ARBA" id="ARBA00022729"/>
    </source>
</evidence>
<dbReference type="InterPro" id="IPR028994">
    <property type="entry name" value="Integrin_alpha_N"/>
</dbReference>
<dbReference type="RefSeq" id="WP_092172578.1">
    <property type="nucleotide sequence ID" value="NZ_FNZH01000002.1"/>
</dbReference>
<sequence length="699" mass="79172">MVYWRLYFVFVAFSFFLYSCEFKGTKEAESMYGDNLLHKLAYNNPDLLVDLDAGFKAVPMPMDFDGDGDLDLLISESASYTESGIFYFENISGNVPMPLFRRRMKVSFERRRLGDDGARFQVSDVQGRIHVLTPDRVREKLLVYKDVPENVFWDENELILPEEGYDYLHNCKTEWKVIDFDADGVHDLMAVATRDRPRSYRGKVGKLAEKIEYVTDGKNHVLFFKNNGTNDIPDYDNPKRLVKSDGSSLAEGLSLKPMFVDFDNDGDYDFLSIGKTDEDFEIEWNNDFIIYFENTGSAAAHEFSTGKVLTIDDIPIQFESRATMHLAAVDCNKDGFTDILAGDEDGKISYLRHTGNFKDGLPQFEAPVFIQQEAKYVDFGALVAPRVFDWDGDGLDDIISGNGVGHIGFIRNLGGKTPSWDAPKLLEVDGKPIRLIQNEALPDTEPPIWGYSTIDVGFWDEDNLPDILANEHNGNIVFFKNIGTRTSPVLDYPQPLQVIWEGEPLRPAWVPGVADGNELLAPWRTSPLMMDVNEDGLNDLVMLDHEGFLAVYPRIKVKDQWMLSHPQRNFVYPDGSPILLNQRQGSSSGRLKITFHDWDGDGLEDLIVSSKPAVDWMKNKGKKDGKIVLEYMGRVLSQTLMGHTDGPVVSDFNKDGVPDLLVGTETGQFYYWERSDYDITSTMTTVGRQGPANYPYFKR</sequence>
<dbReference type="PROSITE" id="PS51257">
    <property type="entry name" value="PROKAR_LIPOPROTEIN"/>
    <property type="match status" value="1"/>
</dbReference>
<protein>
    <submittedName>
        <fullName evidence="2">Repeat domain-containing protein</fullName>
    </submittedName>
</protein>
<keyword evidence="3" id="KW-1185">Reference proteome</keyword>
<reference evidence="3" key="1">
    <citation type="submission" date="2016-10" db="EMBL/GenBank/DDBJ databases">
        <authorList>
            <person name="Varghese N."/>
            <person name="Submissions S."/>
        </authorList>
    </citation>
    <scope>NUCLEOTIDE SEQUENCE [LARGE SCALE GENOMIC DNA]</scope>
    <source>
        <strain evidence="3">IBRC-M 10761</strain>
    </source>
</reference>
<dbReference type="PANTHER" id="PTHR44103">
    <property type="entry name" value="PROPROTEIN CONVERTASE P"/>
    <property type="match status" value="1"/>
</dbReference>